<keyword evidence="13 14" id="KW-0472">Membrane</keyword>
<dbReference type="GO" id="GO:0000155">
    <property type="term" value="F:phosphorelay sensor kinase activity"/>
    <property type="evidence" value="ECO:0007669"/>
    <property type="project" value="InterPro"/>
</dbReference>
<dbReference type="EC" id="2.7.13.3" evidence="3"/>
<reference evidence="17 18" key="2">
    <citation type="submission" date="2020-01" db="EMBL/GenBank/DDBJ databases">
        <title>Clostridiaceae sp. nov. isolated from the gut of human by culturomics.</title>
        <authorList>
            <person name="Chang Y."/>
        </authorList>
    </citation>
    <scope>NUCLEOTIDE SEQUENCE [LARGE SCALE GENOMIC DNA]</scope>
    <source>
        <strain evidence="17 18">DONG20-135</strain>
    </source>
</reference>
<dbReference type="Gene3D" id="6.10.340.10">
    <property type="match status" value="1"/>
</dbReference>
<dbReference type="Pfam" id="PF00672">
    <property type="entry name" value="HAMP"/>
    <property type="match status" value="1"/>
</dbReference>
<feature type="transmembrane region" description="Helical" evidence="14">
    <location>
        <begin position="333"/>
        <end position="354"/>
    </location>
</feature>
<dbReference type="Gene3D" id="3.30.565.10">
    <property type="entry name" value="Histidine kinase-like ATPase, C-terminal domain"/>
    <property type="match status" value="1"/>
</dbReference>
<evidence type="ECO:0000256" key="12">
    <source>
        <dbReference type="ARBA" id="ARBA00023012"/>
    </source>
</evidence>
<dbReference type="GO" id="GO:0005886">
    <property type="term" value="C:plasma membrane"/>
    <property type="evidence" value="ECO:0007669"/>
    <property type="project" value="UniProtKB-SubCell"/>
</dbReference>
<evidence type="ECO:0000256" key="1">
    <source>
        <dbReference type="ARBA" id="ARBA00000085"/>
    </source>
</evidence>
<comment type="catalytic activity">
    <reaction evidence="1">
        <text>ATP + protein L-histidine = ADP + protein N-phospho-L-histidine.</text>
        <dbReference type="EC" id="2.7.13.3"/>
    </reaction>
</comment>
<evidence type="ECO:0000256" key="13">
    <source>
        <dbReference type="ARBA" id="ARBA00023136"/>
    </source>
</evidence>
<evidence type="ECO:0000313" key="17">
    <source>
        <dbReference type="EMBL" id="MXQ72718.1"/>
    </source>
</evidence>
<dbReference type="InterPro" id="IPR005467">
    <property type="entry name" value="His_kinase_dom"/>
</dbReference>
<evidence type="ECO:0000256" key="7">
    <source>
        <dbReference type="ARBA" id="ARBA00022692"/>
    </source>
</evidence>
<dbReference type="RefSeq" id="WP_160624201.1">
    <property type="nucleotide sequence ID" value="NZ_WUUQ01000001.1"/>
</dbReference>
<organism evidence="17 18">
    <name type="scientific">Copranaerobaculum intestinale</name>
    <dbReference type="NCBI Taxonomy" id="2692629"/>
    <lineage>
        <taxon>Bacteria</taxon>
        <taxon>Bacillati</taxon>
        <taxon>Bacillota</taxon>
        <taxon>Erysipelotrichia</taxon>
        <taxon>Erysipelotrichales</taxon>
        <taxon>Erysipelotrichaceae</taxon>
        <taxon>Copranaerobaculum</taxon>
    </lineage>
</organism>
<feature type="domain" description="HAMP" evidence="16">
    <location>
        <begin position="367"/>
        <end position="413"/>
    </location>
</feature>
<dbReference type="PANTHER" id="PTHR45528:SF1">
    <property type="entry name" value="SENSOR HISTIDINE KINASE CPXA"/>
    <property type="match status" value="1"/>
</dbReference>
<accession>A0A6N8U398</accession>
<comment type="subcellular location">
    <subcellularLocation>
        <location evidence="2">Cell membrane</location>
        <topology evidence="2">Multi-pass membrane protein</topology>
    </subcellularLocation>
</comment>
<evidence type="ECO:0000313" key="18">
    <source>
        <dbReference type="Proteomes" id="UP000434036"/>
    </source>
</evidence>
<dbReference type="InterPro" id="IPR036890">
    <property type="entry name" value="HATPase_C_sf"/>
</dbReference>
<evidence type="ECO:0000256" key="2">
    <source>
        <dbReference type="ARBA" id="ARBA00004651"/>
    </source>
</evidence>
<dbReference type="SMART" id="SM00388">
    <property type="entry name" value="HisKA"/>
    <property type="match status" value="1"/>
</dbReference>
<keyword evidence="7 14" id="KW-0812">Transmembrane</keyword>
<keyword evidence="5" id="KW-0597">Phosphoprotein</keyword>
<keyword evidence="6" id="KW-0808">Transferase</keyword>
<dbReference type="Proteomes" id="UP000434036">
    <property type="component" value="Unassembled WGS sequence"/>
</dbReference>
<evidence type="ECO:0000259" key="15">
    <source>
        <dbReference type="PROSITE" id="PS50109"/>
    </source>
</evidence>
<dbReference type="Pfam" id="PF00512">
    <property type="entry name" value="HisKA"/>
    <property type="match status" value="1"/>
</dbReference>
<dbReference type="CDD" id="cd00082">
    <property type="entry name" value="HisKA"/>
    <property type="match status" value="1"/>
</dbReference>
<keyword evidence="9" id="KW-0418">Kinase</keyword>
<evidence type="ECO:0000256" key="11">
    <source>
        <dbReference type="ARBA" id="ARBA00022989"/>
    </source>
</evidence>
<dbReference type="GO" id="GO:0005524">
    <property type="term" value="F:ATP binding"/>
    <property type="evidence" value="ECO:0007669"/>
    <property type="project" value="UniProtKB-KW"/>
</dbReference>
<evidence type="ECO:0000256" key="3">
    <source>
        <dbReference type="ARBA" id="ARBA00012438"/>
    </source>
</evidence>
<dbReference type="InterPro" id="IPR050398">
    <property type="entry name" value="HssS/ArlS-like"/>
</dbReference>
<dbReference type="SUPFAM" id="SSF158472">
    <property type="entry name" value="HAMP domain-like"/>
    <property type="match status" value="1"/>
</dbReference>
<dbReference type="SUPFAM" id="SSF55874">
    <property type="entry name" value="ATPase domain of HSP90 chaperone/DNA topoisomerase II/histidine kinase"/>
    <property type="match status" value="1"/>
</dbReference>
<keyword evidence="11 14" id="KW-1133">Transmembrane helix</keyword>
<feature type="transmembrane region" description="Helical" evidence="14">
    <location>
        <begin position="12"/>
        <end position="32"/>
    </location>
</feature>
<sequence>MIKRRRFDITVLLRVYLAAILFLLSFFIIFAYRKNVLSILVDNDIVSFRISDEVAQKIQNDLGGEEFDIDNLNFIQKSIDSVVGDYTFSIFQMKNEQDYFLASHGMAPDEMSTKFSDVLEINFLDETVRVVLYPKFTGYSRLYILADAAVSLLISLFFYYLMLLEKKRCILRHIFQNIQQRMRWKLFHKLSMKLLIVNLLAGVFAFGMFFFMYENRYSFFEFIRATEISEQTNYDEIHQEITKKAKNLTFSKKNKKTAEKILDQYTSNYFYCYIYDNNGDYFAGNWNRVGSIERLFTRGTVYDVSAIYVPEYYMYSVNFSGETGQLMIYSYPLIPYVTPYLVAIVLIAVSMYLIPVMRFMNRKVFEIKRLQNDILVLASGDLSHDINPQGRDEIAQLGQDLNQMRLILSENIRSEEMSRKNNSELITSMSHDLRTPLTSLKAYLDILKYRKYKDEAQYEKCLDRCIRKAEDIKEMSDAMFEYSLVFEPDHRAQLENITLEELLPLLIDQMEQLEMNHYHIQYHSPDNTCRMEIDMQMMKRVFNNIFSNIMKYADQEQPIEIDVLCHEETMEMSFINHVRQDLDKVERNHIGLKSTAKMMSLMKGRLDITGEEQTFICKLTFPIL</sequence>
<gene>
    <name evidence="17" type="ORF">GSF08_02000</name>
</gene>
<dbReference type="InterPro" id="IPR036097">
    <property type="entry name" value="HisK_dim/P_sf"/>
</dbReference>
<dbReference type="PROSITE" id="PS50109">
    <property type="entry name" value="HIS_KIN"/>
    <property type="match status" value="1"/>
</dbReference>
<evidence type="ECO:0000259" key="16">
    <source>
        <dbReference type="PROSITE" id="PS50885"/>
    </source>
</evidence>
<evidence type="ECO:0000256" key="5">
    <source>
        <dbReference type="ARBA" id="ARBA00022553"/>
    </source>
</evidence>
<dbReference type="InterPro" id="IPR003661">
    <property type="entry name" value="HisK_dim/P_dom"/>
</dbReference>
<reference evidence="17 18" key="1">
    <citation type="submission" date="2019-12" db="EMBL/GenBank/DDBJ databases">
        <authorList>
            <person name="Yang R."/>
        </authorList>
    </citation>
    <scope>NUCLEOTIDE SEQUENCE [LARGE SCALE GENOMIC DNA]</scope>
    <source>
        <strain evidence="17 18">DONG20-135</strain>
    </source>
</reference>
<keyword evidence="8" id="KW-0547">Nucleotide-binding</keyword>
<feature type="transmembrane region" description="Helical" evidence="14">
    <location>
        <begin position="190"/>
        <end position="213"/>
    </location>
</feature>
<evidence type="ECO:0000256" key="8">
    <source>
        <dbReference type="ARBA" id="ARBA00022741"/>
    </source>
</evidence>
<keyword evidence="12" id="KW-0902">Two-component regulatory system</keyword>
<dbReference type="Gene3D" id="1.10.287.130">
    <property type="match status" value="1"/>
</dbReference>
<dbReference type="SUPFAM" id="SSF47384">
    <property type="entry name" value="Homodimeric domain of signal transducing histidine kinase"/>
    <property type="match status" value="1"/>
</dbReference>
<dbReference type="PANTHER" id="PTHR45528">
    <property type="entry name" value="SENSOR HISTIDINE KINASE CPXA"/>
    <property type="match status" value="1"/>
</dbReference>
<dbReference type="InterPro" id="IPR003660">
    <property type="entry name" value="HAMP_dom"/>
</dbReference>
<keyword evidence="10" id="KW-0067">ATP-binding</keyword>
<evidence type="ECO:0000256" key="4">
    <source>
        <dbReference type="ARBA" id="ARBA00022475"/>
    </source>
</evidence>
<keyword evidence="4" id="KW-1003">Cell membrane</keyword>
<feature type="transmembrane region" description="Helical" evidence="14">
    <location>
        <begin position="142"/>
        <end position="162"/>
    </location>
</feature>
<name>A0A6N8U398_9FIRM</name>
<proteinExistence type="predicted"/>
<dbReference type="AlphaFoldDB" id="A0A6N8U398"/>
<dbReference type="EMBL" id="WUUQ01000001">
    <property type="protein sequence ID" value="MXQ72718.1"/>
    <property type="molecule type" value="Genomic_DNA"/>
</dbReference>
<evidence type="ECO:0000256" key="9">
    <source>
        <dbReference type="ARBA" id="ARBA00022777"/>
    </source>
</evidence>
<dbReference type="CDD" id="cd06225">
    <property type="entry name" value="HAMP"/>
    <property type="match status" value="1"/>
</dbReference>
<dbReference type="PROSITE" id="PS50885">
    <property type="entry name" value="HAMP"/>
    <property type="match status" value="1"/>
</dbReference>
<keyword evidence="18" id="KW-1185">Reference proteome</keyword>
<feature type="domain" description="Histidine kinase" evidence="15">
    <location>
        <begin position="428"/>
        <end position="624"/>
    </location>
</feature>
<comment type="caution">
    <text evidence="17">The sequence shown here is derived from an EMBL/GenBank/DDBJ whole genome shotgun (WGS) entry which is preliminary data.</text>
</comment>
<evidence type="ECO:0000256" key="14">
    <source>
        <dbReference type="SAM" id="Phobius"/>
    </source>
</evidence>
<evidence type="ECO:0000256" key="6">
    <source>
        <dbReference type="ARBA" id="ARBA00022679"/>
    </source>
</evidence>
<protein>
    <recommendedName>
        <fullName evidence="3">histidine kinase</fullName>
        <ecNumber evidence="3">2.7.13.3</ecNumber>
    </recommendedName>
</protein>
<evidence type="ECO:0000256" key="10">
    <source>
        <dbReference type="ARBA" id="ARBA00022840"/>
    </source>
</evidence>